<dbReference type="GO" id="GO:0005794">
    <property type="term" value="C:Golgi apparatus"/>
    <property type="evidence" value="ECO:0007669"/>
    <property type="project" value="TreeGrafter"/>
</dbReference>
<keyword evidence="7 8" id="KW-0472">Membrane</keyword>
<evidence type="ECO:0000256" key="2">
    <source>
        <dbReference type="ARBA" id="ARBA00008504"/>
    </source>
</evidence>
<name>A0A9J7Y9Q6_CYPCA</name>
<dbReference type="Proteomes" id="UP001108240">
    <property type="component" value="Unplaced"/>
</dbReference>
<feature type="transmembrane region" description="Helical" evidence="8">
    <location>
        <begin position="20"/>
        <end position="43"/>
    </location>
</feature>
<organism evidence="9 10">
    <name type="scientific">Cyprinus carpio carpio</name>
    <dbReference type="NCBI Taxonomy" id="630221"/>
    <lineage>
        <taxon>Eukaryota</taxon>
        <taxon>Metazoa</taxon>
        <taxon>Chordata</taxon>
        <taxon>Craniata</taxon>
        <taxon>Vertebrata</taxon>
        <taxon>Euteleostomi</taxon>
        <taxon>Actinopterygii</taxon>
        <taxon>Neopterygii</taxon>
        <taxon>Teleostei</taxon>
        <taxon>Ostariophysi</taxon>
        <taxon>Cypriniformes</taxon>
        <taxon>Cyprinidae</taxon>
        <taxon>Cyprininae</taxon>
        <taxon>Cyprinus</taxon>
    </lineage>
</organism>
<keyword evidence="6 8" id="KW-1133">Transmembrane helix</keyword>
<dbReference type="GO" id="GO:0032469">
    <property type="term" value="P:endoplasmic reticulum calcium ion homeostasis"/>
    <property type="evidence" value="ECO:0007669"/>
    <property type="project" value="TreeGrafter"/>
</dbReference>
<evidence type="ECO:0000256" key="5">
    <source>
        <dbReference type="ARBA" id="ARBA00022933"/>
    </source>
</evidence>
<dbReference type="InterPro" id="IPR024491">
    <property type="entry name" value="Se_SelK/SelG"/>
</dbReference>
<proteinExistence type="inferred from homology"/>
<dbReference type="GeneTree" id="ENSGT01060000253460"/>
<dbReference type="GO" id="GO:0006816">
    <property type="term" value="P:calcium ion transport"/>
    <property type="evidence" value="ECO:0007669"/>
    <property type="project" value="TreeGrafter"/>
</dbReference>
<keyword evidence="4 8" id="KW-0812">Transmembrane</keyword>
<dbReference type="AlphaFoldDB" id="A0A9J7Y9Q6"/>
<evidence type="ECO:0000256" key="7">
    <source>
        <dbReference type="ARBA" id="ARBA00023136"/>
    </source>
</evidence>
<dbReference type="PANTHER" id="PTHR16875:SF0">
    <property type="entry name" value="SELENOPROTEIN K"/>
    <property type="match status" value="1"/>
</dbReference>
<evidence type="ECO:0000313" key="10">
    <source>
        <dbReference type="Proteomes" id="UP001108240"/>
    </source>
</evidence>
<evidence type="ECO:0000256" key="6">
    <source>
        <dbReference type="ARBA" id="ARBA00022989"/>
    </source>
</evidence>
<comment type="subcellular location">
    <subcellularLocation>
        <location evidence="1">Membrane</location>
        <topology evidence="1">Single-pass membrane protein</topology>
    </subcellularLocation>
</comment>
<evidence type="ECO:0000256" key="1">
    <source>
        <dbReference type="ARBA" id="ARBA00004167"/>
    </source>
</evidence>
<keyword evidence="10" id="KW-1185">Reference proteome</keyword>
<protein>
    <recommendedName>
        <fullName evidence="3">Selenoprotein K</fullName>
    </recommendedName>
</protein>
<dbReference type="GO" id="GO:0005789">
    <property type="term" value="C:endoplasmic reticulum membrane"/>
    <property type="evidence" value="ECO:0007669"/>
    <property type="project" value="TreeGrafter"/>
</dbReference>
<reference evidence="9" key="2">
    <citation type="submission" date="2025-09" db="UniProtKB">
        <authorList>
            <consortium name="Ensembl"/>
        </authorList>
    </citation>
    <scope>IDENTIFICATION</scope>
</reference>
<comment type="similarity">
    <text evidence="2">Belongs to the selenoprotein K family.</text>
</comment>
<sequence>MVYVSNGQVLDSRTRSPWSLSFLSDLFWGAVEFIGFFFFLLLCKKEKSKRAGYCAVTKFINTLLLVKKVQNITDWSVVINTLLSMCPRVSQVIYAILIKPHTAYRLGLSSYTAILD</sequence>
<reference evidence="9" key="1">
    <citation type="submission" date="2025-08" db="UniProtKB">
        <authorList>
            <consortium name="Ensembl"/>
        </authorList>
    </citation>
    <scope>IDENTIFICATION</scope>
</reference>
<keyword evidence="5" id="KW-0712">Selenocysteine</keyword>
<dbReference type="Ensembl" id="ENSCCRT00000140649.1">
    <property type="protein sequence ID" value="ENSCCRP00000115866.1"/>
    <property type="gene ID" value="ENSCCRG00000061080.1"/>
</dbReference>
<evidence type="ECO:0000256" key="4">
    <source>
        <dbReference type="ARBA" id="ARBA00022692"/>
    </source>
</evidence>
<dbReference type="Pfam" id="PF10961">
    <property type="entry name" value="SelK_SelG"/>
    <property type="match status" value="1"/>
</dbReference>
<accession>A0A9J7Y9Q6</accession>
<evidence type="ECO:0000256" key="3">
    <source>
        <dbReference type="ARBA" id="ARBA00020495"/>
    </source>
</evidence>
<evidence type="ECO:0000256" key="8">
    <source>
        <dbReference type="SAM" id="Phobius"/>
    </source>
</evidence>
<evidence type="ECO:0000313" key="9">
    <source>
        <dbReference type="Ensembl" id="ENSCCRP00000115866.1"/>
    </source>
</evidence>
<dbReference type="PANTHER" id="PTHR16875">
    <property type="entry name" value="SELENOPROTEIN K"/>
    <property type="match status" value="1"/>
</dbReference>